<evidence type="ECO:0000313" key="3">
    <source>
        <dbReference type="Proteomes" id="UP000007995"/>
    </source>
</evidence>
<dbReference type="AlphaFoldDB" id="K5CE41"/>
<evidence type="ECO:0000259" key="1">
    <source>
        <dbReference type="Pfam" id="PF13304"/>
    </source>
</evidence>
<dbReference type="GO" id="GO:0016887">
    <property type="term" value="F:ATP hydrolysis activity"/>
    <property type="evidence" value="ECO:0007669"/>
    <property type="project" value="InterPro"/>
</dbReference>
<protein>
    <recommendedName>
        <fullName evidence="1">ATPase AAA-type core domain-containing protein</fullName>
    </recommendedName>
</protein>
<feature type="domain" description="ATPase AAA-type core" evidence="1">
    <location>
        <begin position="25"/>
        <end position="288"/>
    </location>
</feature>
<dbReference type="InterPro" id="IPR051396">
    <property type="entry name" value="Bact_Antivir_Def_Nuclease"/>
</dbReference>
<dbReference type="PANTHER" id="PTHR43581">
    <property type="entry name" value="ATP/GTP PHOSPHATASE"/>
    <property type="match status" value="1"/>
</dbReference>
<evidence type="ECO:0000313" key="2">
    <source>
        <dbReference type="EMBL" id="EKJ91624.1"/>
    </source>
</evidence>
<dbReference type="PANTHER" id="PTHR43581:SF2">
    <property type="entry name" value="EXCINUCLEASE ATPASE SUBUNIT"/>
    <property type="match status" value="1"/>
</dbReference>
<comment type="caution">
    <text evidence="2">The sequence shown here is derived from an EMBL/GenBank/DDBJ whole genome shotgun (WGS) entry which is preliminary data.</text>
</comment>
<dbReference type="Proteomes" id="UP000007995">
    <property type="component" value="Unassembled WGS sequence"/>
</dbReference>
<dbReference type="InterPro" id="IPR027417">
    <property type="entry name" value="P-loop_NTPase"/>
</dbReference>
<accession>K5CE41</accession>
<dbReference type="GO" id="GO:0005524">
    <property type="term" value="F:ATP binding"/>
    <property type="evidence" value="ECO:0007669"/>
    <property type="project" value="InterPro"/>
</dbReference>
<sequence>MLNRYRIENYKSFRENDFELRKLNLFSGANSAGKSSAIQALLNAADNFRKETTEHSIVARHTQVVTFNETRNFITNAKSYRIGLYDDENEINLLFTPADDAFKGINVVQDGRPKGNLYSLLHNNLFYLPAMRTGRLDNSTINPNAEQNPLGLNGEFVIDFYQNNRTQLLPESLWAGKEIKTLEGQVNLWLKKLTGYRLIVELDGTQYRVKFETIGGKQLFPYHVGTGISFITEVIIVCLALPENGMVIIENPEIHLHPSAQADLIDFFAMVAKSGRQVIIESHSDHLFNGIRRLLHKGNITLADVNVFHFTREEDGLTKGESVILTQEGGIRNYIPGMFEQFDKDLDDILS</sequence>
<dbReference type="InterPro" id="IPR014592">
    <property type="entry name" value="P-loop_UCP034888"/>
</dbReference>
<dbReference type="SUPFAM" id="SSF52540">
    <property type="entry name" value="P-loop containing nucleoside triphosphate hydrolases"/>
    <property type="match status" value="1"/>
</dbReference>
<dbReference type="RefSeq" id="WP_007759165.1">
    <property type="nucleotide sequence ID" value="NZ_AKBZ01000001.1"/>
</dbReference>
<dbReference type="OrthoDB" id="9792800at2"/>
<reference evidence="2 3" key="1">
    <citation type="submission" date="2012-02" db="EMBL/GenBank/DDBJ databases">
        <title>The Genome Sequence of Bacteroides finegoldii CL09T03C10.</title>
        <authorList>
            <consortium name="The Broad Institute Genome Sequencing Platform"/>
            <person name="Earl A."/>
            <person name="Ward D."/>
            <person name="Feldgarden M."/>
            <person name="Gevers D."/>
            <person name="Zitomersky N.L."/>
            <person name="Coyne M.J."/>
            <person name="Comstock L.E."/>
            <person name="Young S.K."/>
            <person name="Zeng Q."/>
            <person name="Gargeya S."/>
            <person name="Fitzgerald M."/>
            <person name="Haas B."/>
            <person name="Abouelleil A."/>
            <person name="Alvarado L."/>
            <person name="Arachchi H.M."/>
            <person name="Berlin A."/>
            <person name="Chapman S.B."/>
            <person name="Gearin G."/>
            <person name="Goldberg J."/>
            <person name="Griggs A."/>
            <person name="Gujja S."/>
            <person name="Hansen M."/>
            <person name="Heiman D."/>
            <person name="Howarth C."/>
            <person name="Larimer J."/>
            <person name="Lui A."/>
            <person name="MacDonald P.J.P."/>
            <person name="McCowen C."/>
            <person name="Montmayeur A."/>
            <person name="Murphy C."/>
            <person name="Neiman D."/>
            <person name="Pearson M."/>
            <person name="Priest M."/>
            <person name="Roberts A."/>
            <person name="Saif S."/>
            <person name="Shea T."/>
            <person name="Sisk P."/>
            <person name="Stolte C."/>
            <person name="Sykes S."/>
            <person name="Wortman J."/>
            <person name="Nusbaum C."/>
            <person name="Birren B."/>
        </authorList>
    </citation>
    <scope>NUCLEOTIDE SEQUENCE [LARGE SCALE GENOMIC DNA]</scope>
    <source>
        <strain evidence="2 3">CL09T03C10</strain>
    </source>
</reference>
<gene>
    <name evidence="2" type="ORF">HMPREF1057_00459</name>
</gene>
<proteinExistence type="predicted"/>
<dbReference type="EMBL" id="AGXW01000002">
    <property type="protein sequence ID" value="EKJ91624.1"/>
    <property type="molecule type" value="Genomic_DNA"/>
</dbReference>
<dbReference type="PIRSF" id="PIRSF034888">
    <property type="entry name" value="P-loop_UCP034888"/>
    <property type="match status" value="1"/>
</dbReference>
<dbReference type="InterPro" id="IPR003959">
    <property type="entry name" value="ATPase_AAA_core"/>
</dbReference>
<dbReference type="HOGENOM" id="CLU_032548_0_0_10"/>
<dbReference type="Pfam" id="PF13304">
    <property type="entry name" value="AAA_21"/>
    <property type="match status" value="1"/>
</dbReference>
<dbReference type="Gene3D" id="3.40.50.300">
    <property type="entry name" value="P-loop containing nucleotide triphosphate hydrolases"/>
    <property type="match status" value="2"/>
</dbReference>
<organism evidence="2 3">
    <name type="scientific">Bacteroides finegoldii CL09T03C10</name>
    <dbReference type="NCBI Taxonomy" id="997888"/>
    <lineage>
        <taxon>Bacteria</taxon>
        <taxon>Pseudomonadati</taxon>
        <taxon>Bacteroidota</taxon>
        <taxon>Bacteroidia</taxon>
        <taxon>Bacteroidales</taxon>
        <taxon>Bacteroidaceae</taxon>
        <taxon>Bacteroides</taxon>
    </lineage>
</organism>
<name>K5CE41_9BACE</name>